<feature type="compositionally biased region" description="Low complexity" evidence="1">
    <location>
        <begin position="65"/>
        <end position="77"/>
    </location>
</feature>
<evidence type="ECO:0000256" key="1">
    <source>
        <dbReference type="SAM" id="MobiDB-lite"/>
    </source>
</evidence>
<dbReference type="AlphaFoldDB" id="A0AAD7NZW1"/>
<dbReference type="Proteomes" id="UP001215280">
    <property type="component" value="Unassembled WGS sequence"/>
</dbReference>
<evidence type="ECO:0000313" key="2">
    <source>
        <dbReference type="EMBL" id="KAJ7781871.1"/>
    </source>
</evidence>
<feature type="compositionally biased region" description="Polar residues" evidence="1">
    <location>
        <begin position="86"/>
        <end position="101"/>
    </location>
</feature>
<dbReference type="EMBL" id="JARJLG010000004">
    <property type="protein sequence ID" value="KAJ7781871.1"/>
    <property type="molecule type" value="Genomic_DNA"/>
</dbReference>
<feature type="compositionally biased region" description="Low complexity" evidence="1">
    <location>
        <begin position="102"/>
        <end position="112"/>
    </location>
</feature>
<protein>
    <submittedName>
        <fullName evidence="2">Uncharacterized protein</fullName>
    </submittedName>
</protein>
<proteinExistence type="predicted"/>
<gene>
    <name evidence="2" type="ORF">DFH07DRAFT_764881</name>
</gene>
<keyword evidence="3" id="KW-1185">Reference proteome</keyword>
<organism evidence="2 3">
    <name type="scientific">Mycena maculata</name>
    <dbReference type="NCBI Taxonomy" id="230809"/>
    <lineage>
        <taxon>Eukaryota</taxon>
        <taxon>Fungi</taxon>
        <taxon>Dikarya</taxon>
        <taxon>Basidiomycota</taxon>
        <taxon>Agaricomycotina</taxon>
        <taxon>Agaricomycetes</taxon>
        <taxon>Agaricomycetidae</taxon>
        <taxon>Agaricales</taxon>
        <taxon>Marasmiineae</taxon>
        <taxon>Mycenaceae</taxon>
        <taxon>Mycena</taxon>
    </lineage>
</organism>
<feature type="region of interest" description="Disordered" evidence="1">
    <location>
        <begin position="65"/>
        <end position="125"/>
    </location>
</feature>
<sequence>MDHHRHLESLLDSALATLTLIRENTTQTQNFTPHLLEVLRVLNHRILPLPSTTLPTTIPTMTAATTVPSSAPTVPATYASAAQRPESPSTSENNTVKQSGLSRPSPSPSSSPALRDTTDHIIPEKKLPTRVIIRFDQQIAAGRPRPNRTSPIELTLAIDAALRSHFYGNRDQAASHFASN</sequence>
<evidence type="ECO:0000313" key="3">
    <source>
        <dbReference type="Proteomes" id="UP001215280"/>
    </source>
</evidence>
<feature type="compositionally biased region" description="Basic and acidic residues" evidence="1">
    <location>
        <begin position="116"/>
        <end position="125"/>
    </location>
</feature>
<reference evidence="2" key="1">
    <citation type="submission" date="2023-03" db="EMBL/GenBank/DDBJ databases">
        <title>Massive genome expansion in bonnet fungi (Mycena s.s.) driven by repeated elements and novel gene families across ecological guilds.</title>
        <authorList>
            <consortium name="Lawrence Berkeley National Laboratory"/>
            <person name="Harder C.B."/>
            <person name="Miyauchi S."/>
            <person name="Viragh M."/>
            <person name="Kuo A."/>
            <person name="Thoen E."/>
            <person name="Andreopoulos B."/>
            <person name="Lu D."/>
            <person name="Skrede I."/>
            <person name="Drula E."/>
            <person name="Henrissat B."/>
            <person name="Morin E."/>
            <person name="Kohler A."/>
            <person name="Barry K."/>
            <person name="LaButti K."/>
            <person name="Morin E."/>
            <person name="Salamov A."/>
            <person name="Lipzen A."/>
            <person name="Mereny Z."/>
            <person name="Hegedus B."/>
            <person name="Baldrian P."/>
            <person name="Stursova M."/>
            <person name="Weitz H."/>
            <person name="Taylor A."/>
            <person name="Grigoriev I.V."/>
            <person name="Nagy L.G."/>
            <person name="Martin F."/>
            <person name="Kauserud H."/>
        </authorList>
    </citation>
    <scope>NUCLEOTIDE SEQUENCE</scope>
    <source>
        <strain evidence="2">CBHHK188m</strain>
    </source>
</reference>
<name>A0AAD7NZW1_9AGAR</name>
<accession>A0AAD7NZW1</accession>
<comment type="caution">
    <text evidence="2">The sequence shown here is derived from an EMBL/GenBank/DDBJ whole genome shotgun (WGS) entry which is preliminary data.</text>
</comment>